<evidence type="ECO:0000313" key="7">
    <source>
        <dbReference type="Proteomes" id="UP001596111"/>
    </source>
</evidence>
<dbReference type="PANTHER" id="PTHR35889:SF3">
    <property type="entry name" value="F-BOX DOMAIN-CONTAINING PROTEIN"/>
    <property type="match status" value="1"/>
</dbReference>
<dbReference type="PANTHER" id="PTHR35889">
    <property type="entry name" value="CYCLOINULO-OLIGOSACCHARIDE FRUCTANOTRANSFERASE-RELATED"/>
    <property type="match status" value="1"/>
</dbReference>
<organism evidence="6 7">
    <name type="scientific">Rhodanobacter terrae</name>
    <dbReference type="NCBI Taxonomy" id="418647"/>
    <lineage>
        <taxon>Bacteria</taxon>
        <taxon>Pseudomonadati</taxon>
        <taxon>Pseudomonadota</taxon>
        <taxon>Gammaproteobacteria</taxon>
        <taxon>Lysobacterales</taxon>
        <taxon>Rhodanobacteraceae</taxon>
        <taxon>Rhodanobacter</taxon>
    </lineage>
</organism>
<evidence type="ECO:0000259" key="5">
    <source>
        <dbReference type="PROSITE" id="PS51007"/>
    </source>
</evidence>
<dbReference type="RefSeq" id="WP_377324062.1">
    <property type="nucleotide sequence ID" value="NZ_JBHSNG010000002.1"/>
</dbReference>
<sequence length="162" mass="17861">MDFRAVIRSEISDFLVARQEATMSFEKYIYAAPLAAFLVASCGQRTVSYSRDIDPIFQNNCSICHSPGGAGFEQSGFSVATYQDVMKGTKYGPVVHPGSSVSSTLVRLVKHQADKTINMPKNYTIDLTRHDNIVLPGADARELPSRDVELITTWVDQGARNN</sequence>
<gene>
    <name evidence="6" type="ORF">ACFPPB_02445</name>
</gene>
<dbReference type="InterPro" id="IPR009056">
    <property type="entry name" value="Cyt_c-like_dom"/>
</dbReference>
<dbReference type="Proteomes" id="UP001596111">
    <property type="component" value="Unassembled WGS sequence"/>
</dbReference>
<dbReference type="EMBL" id="JBHSNG010000002">
    <property type="protein sequence ID" value="MFC5579980.1"/>
    <property type="molecule type" value="Genomic_DNA"/>
</dbReference>
<evidence type="ECO:0000256" key="3">
    <source>
        <dbReference type="ARBA" id="ARBA00023004"/>
    </source>
</evidence>
<evidence type="ECO:0000313" key="6">
    <source>
        <dbReference type="EMBL" id="MFC5579980.1"/>
    </source>
</evidence>
<keyword evidence="2 4" id="KW-0479">Metal-binding</keyword>
<evidence type="ECO:0000256" key="4">
    <source>
        <dbReference type="PROSITE-ProRule" id="PRU00433"/>
    </source>
</evidence>
<name>A0ABW0SUM9_9GAMM</name>
<dbReference type="PROSITE" id="PS51007">
    <property type="entry name" value="CYTC"/>
    <property type="match status" value="1"/>
</dbReference>
<feature type="domain" description="Cytochrome c" evidence="5">
    <location>
        <begin position="48"/>
        <end position="159"/>
    </location>
</feature>
<reference evidence="7" key="1">
    <citation type="journal article" date="2019" name="Int. J. Syst. Evol. Microbiol.">
        <title>The Global Catalogue of Microorganisms (GCM) 10K type strain sequencing project: providing services to taxonomists for standard genome sequencing and annotation.</title>
        <authorList>
            <consortium name="The Broad Institute Genomics Platform"/>
            <consortium name="The Broad Institute Genome Sequencing Center for Infectious Disease"/>
            <person name="Wu L."/>
            <person name="Ma J."/>
        </authorList>
    </citation>
    <scope>NUCLEOTIDE SEQUENCE [LARGE SCALE GENOMIC DNA]</scope>
    <source>
        <strain evidence="7">CGMCC 1.13587</strain>
    </source>
</reference>
<dbReference type="SUPFAM" id="SSF46626">
    <property type="entry name" value="Cytochrome c"/>
    <property type="match status" value="1"/>
</dbReference>
<keyword evidence="1 4" id="KW-0349">Heme</keyword>
<evidence type="ECO:0000256" key="1">
    <source>
        <dbReference type="ARBA" id="ARBA00022617"/>
    </source>
</evidence>
<dbReference type="InterPro" id="IPR036909">
    <property type="entry name" value="Cyt_c-like_dom_sf"/>
</dbReference>
<dbReference type="InterPro" id="IPR011429">
    <property type="entry name" value="Cyt_c_Planctomycete-type"/>
</dbReference>
<dbReference type="Pfam" id="PF07635">
    <property type="entry name" value="PSCyt1"/>
    <property type="match status" value="1"/>
</dbReference>
<proteinExistence type="predicted"/>
<keyword evidence="3 4" id="KW-0408">Iron</keyword>
<keyword evidence="7" id="KW-1185">Reference proteome</keyword>
<accession>A0ABW0SUM9</accession>
<comment type="caution">
    <text evidence="6">The sequence shown here is derived from an EMBL/GenBank/DDBJ whole genome shotgun (WGS) entry which is preliminary data.</text>
</comment>
<evidence type="ECO:0000256" key="2">
    <source>
        <dbReference type="ARBA" id="ARBA00022723"/>
    </source>
</evidence>
<protein>
    <submittedName>
        <fullName evidence="6">C-type cytochrome domain-containing protein</fullName>
    </submittedName>
</protein>